<accession>A0A8S3ZYX6</accession>
<dbReference type="EMBL" id="CAJHNH020005024">
    <property type="protein sequence ID" value="CAG5132016.1"/>
    <property type="molecule type" value="Genomic_DNA"/>
</dbReference>
<gene>
    <name evidence="1" type="ORF">CUNI_LOCUS17574</name>
</gene>
<protein>
    <submittedName>
        <fullName evidence="1">Uncharacterized protein</fullName>
    </submittedName>
</protein>
<organism evidence="1 2">
    <name type="scientific">Candidula unifasciata</name>
    <dbReference type="NCBI Taxonomy" id="100452"/>
    <lineage>
        <taxon>Eukaryota</taxon>
        <taxon>Metazoa</taxon>
        <taxon>Spiralia</taxon>
        <taxon>Lophotrochozoa</taxon>
        <taxon>Mollusca</taxon>
        <taxon>Gastropoda</taxon>
        <taxon>Heterobranchia</taxon>
        <taxon>Euthyneura</taxon>
        <taxon>Panpulmonata</taxon>
        <taxon>Eupulmonata</taxon>
        <taxon>Stylommatophora</taxon>
        <taxon>Helicina</taxon>
        <taxon>Helicoidea</taxon>
        <taxon>Geomitridae</taxon>
        <taxon>Candidula</taxon>
    </lineage>
</organism>
<keyword evidence="2" id="KW-1185">Reference proteome</keyword>
<evidence type="ECO:0000313" key="1">
    <source>
        <dbReference type="EMBL" id="CAG5132016.1"/>
    </source>
</evidence>
<dbReference type="Proteomes" id="UP000678393">
    <property type="component" value="Unassembled WGS sequence"/>
</dbReference>
<feature type="non-terminal residue" evidence="1">
    <location>
        <position position="1"/>
    </location>
</feature>
<dbReference type="OrthoDB" id="6156615at2759"/>
<sequence>TIGKLPTSKTLGINSDEHSRVSASWTAVKESEIRHFYNKFYATSNPYTVFVDLRKEACPLDMFPRRLLGYIKMSINHCQDLGDATAAAATTVNTWTFDLMSFMTEFLTSVAQPAATERMESSFALFFDESGEDHFLLPSRKGTKKLTFEISLPLINCNDSDQVTNLAAKTNDKDVVVIATAQCIYELLLATSKLHLPPTRFRWLLYATDASDTFSWSGVGRFFDSISPILLTERGVPENRPVFSCSKLLDFTTEAAASFLLDVQNNTTNHDCALDCTSDCSSCQRLFKDHLDT</sequence>
<reference evidence="1" key="1">
    <citation type="submission" date="2021-04" db="EMBL/GenBank/DDBJ databases">
        <authorList>
            <consortium name="Molecular Ecology Group"/>
        </authorList>
    </citation>
    <scope>NUCLEOTIDE SEQUENCE</scope>
</reference>
<proteinExistence type="predicted"/>
<comment type="caution">
    <text evidence="1">The sequence shown here is derived from an EMBL/GenBank/DDBJ whole genome shotgun (WGS) entry which is preliminary data.</text>
</comment>
<evidence type="ECO:0000313" key="2">
    <source>
        <dbReference type="Proteomes" id="UP000678393"/>
    </source>
</evidence>
<dbReference type="AlphaFoldDB" id="A0A8S3ZYX6"/>
<feature type="non-terminal residue" evidence="1">
    <location>
        <position position="293"/>
    </location>
</feature>
<name>A0A8S3ZYX6_9EUPU</name>